<gene>
    <name evidence="8" type="ORF">H8B09_09845</name>
</gene>
<dbReference type="PANTHER" id="PTHR36115:SF9">
    <property type="entry name" value="LMO1584 PROTEIN"/>
    <property type="match status" value="1"/>
</dbReference>
<evidence type="ECO:0000313" key="8">
    <source>
        <dbReference type="EMBL" id="MBD3919056.1"/>
    </source>
</evidence>
<evidence type="ECO:0000256" key="6">
    <source>
        <dbReference type="SAM" id="Phobius"/>
    </source>
</evidence>
<evidence type="ECO:0000259" key="7">
    <source>
        <dbReference type="Pfam" id="PF06271"/>
    </source>
</evidence>
<keyword evidence="2" id="KW-1003">Cell membrane</keyword>
<evidence type="ECO:0000256" key="4">
    <source>
        <dbReference type="ARBA" id="ARBA00022989"/>
    </source>
</evidence>
<dbReference type="Proteomes" id="UP000609346">
    <property type="component" value="Unassembled WGS sequence"/>
</dbReference>
<reference evidence="8 9" key="1">
    <citation type="submission" date="2020-09" db="EMBL/GenBank/DDBJ databases">
        <title>Paenibacillus sp. strain PR3 16S rRNA gene Genome sequencing and assembly.</title>
        <authorList>
            <person name="Kim J."/>
        </authorList>
    </citation>
    <scope>NUCLEOTIDE SEQUENCE [LARGE SCALE GENOMIC DNA]</scope>
    <source>
        <strain evidence="8 9">PR3</strain>
    </source>
</reference>
<sequence length="132" mass="14313">MNTNDPAGFWIRFGALVLDAIIVGVPLAIIAHALGVKYVTDIISFLYTLLTPVLWNGYTIGKRICGIRIVKISDGLPPSLGTMLLRHIVAGLIYGFTLGIALIVSATMVAAREDKRSIHDFIAGTEVVHERL</sequence>
<comment type="subcellular location">
    <subcellularLocation>
        <location evidence="1">Cell membrane</location>
        <topology evidence="1">Multi-pass membrane protein</topology>
    </subcellularLocation>
</comment>
<dbReference type="InterPro" id="IPR051791">
    <property type="entry name" value="Pra-immunoreactive"/>
</dbReference>
<feature type="transmembrane region" description="Helical" evidence="6">
    <location>
        <begin position="12"/>
        <end position="31"/>
    </location>
</feature>
<dbReference type="RefSeq" id="WP_191203329.1">
    <property type="nucleotide sequence ID" value="NZ_JACXZA010000002.1"/>
</dbReference>
<keyword evidence="3 6" id="KW-0812">Transmembrane</keyword>
<evidence type="ECO:0000256" key="5">
    <source>
        <dbReference type="ARBA" id="ARBA00023136"/>
    </source>
</evidence>
<keyword evidence="9" id="KW-1185">Reference proteome</keyword>
<dbReference type="Pfam" id="PF06271">
    <property type="entry name" value="RDD"/>
    <property type="match status" value="1"/>
</dbReference>
<organism evidence="8 9">
    <name type="scientific">Paenibacillus terricola</name>
    <dbReference type="NCBI Taxonomy" id="2763503"/>
    <lineage>
        <taxon>Bacteria</taxon>
        <taxon>Bacillati</taxon>
        <taxon>Bacillota</taxon>
        <taxon>Bacilli</taxon>
        <taxon>Bacillales</taxon>
        <taxon>Paenibacillaceae</taxon>
        <taxon>Paenibacillus</taxon>
    </lineage>
</organism>
<dbReference type="PANTHER" id="PTHR36115">
    <property type="entry name" value="PROLINE-RICH ANTIGEN HOMOLOG-RELATED"/>
    <property type="match status" value="1"/>
</dbReference>
<proteinExistence type="predicted"/>
<evidence type="ECO:0000256" key="3">
    <source>
        <dbReference type="ARBA" id="ARBA00022692"/>
    </source>
</evidence>
<accession>A0ABR8MVG3</accession>
<evidence type="ECO:0000256" key="1">
    <source>
        <dbReference type="ARBA" id="ARBA00004651"/>
    </source>
</evidence>
<feature type="domain" description="RDD" evidence="7">
    <location>
        <begin position="6"/>
        <end position="124"/>
    </location>
</feature>
<comment type="caution">
    <text evidence="8">The sequence shown here is derived from an EMBL/GenBank/DDBJ whole genome shotgun (WGS) entry which is preliminary data.</text>
</comment>
<keyword evidence="5 6" id="KW-0472">Membrane</keyword>
<dbReference type="InterPro" id="IPR010432">
    <property type="entry name" value="RDD"/>
</dbReference>
<name>A0ABR8MVG3_9BACL</name>
<evidence type="ECO:0000256" key="2">
    <source>
        <dbReference type="ARBA" id="ARBA00022475"/>
    </source>
</evidence>
<dbReference type="EMBL" id="JACXZA010000002">
    <property type="protein sequence ID" value="MBD3919056.1"/>
    <property type="molecule type" value="Genomic_DNA"/>
</dbReference>
<protein>
    <submittedName>
        <fullName evidence="8">RDD family protein</fullName>
    </submittedName>
</protein>
<evidence type="ECO:0000313" key="9">
    <source>
        <dbReference type="Proteomes" id="UP000609346"/>
    </source>
</evidence>
<keyword evidence="4 6" id="KW-1133">Transmembrane helix</keyword>
<feature type="transmembrane region" description="Helical" evidence="6">
    <location>
        <begin position="38"/>
        <end position="55"/>
    </location>
</feature>
<feature type="transmembrane region" description="Helical" evidence="6">
    <location>
        <begin position="88"/>
        <end position="111"/>
    </location>
</feature>